<dbReference type="EMBL" id="CP048049">
    <property type="protein sequence ID" value="QIS45966.1"/>
    <property type="molecule type" value="Genomic_DNA"/>
</dbReference>
<evidence type="ECO:0000256" key="2">
    <source>
        <dbReference type="RuleBase" id="RU003749"/>
    </source>
</evidence>
<dbReference type="Pfam" id="PF01740">
    <property type="entry name" value="STAS"/>
    <property type="match status" value="1"/>
</dbReference>
<dbReference type="InterPro" id="IPR003658">
    <property type="entry name" value="Anti-sigma_ant"/>
</dbReference>
<reference evidence="3 4" key="1">
    <citation type="journal article" date="2020" name="Mol. Plant Pathol.">
        <title>Plasmid composition and the chpG gene determine the virulence level of Clavibacter capsici natural isolates in pepper.</title>
        <authorList>
            <person name="Hwang I.S."/>
            <person name="Lee H.M."/>
            <person name="Oh E.J."/>
            <person name="Lee S."/>
            <person name="Heu S."/>
            <person name="Oh C.S."/>
        </authorList>
    </citation>
    <scope>NUCLEOTIDE SEQUENCE [LARGE SCALE GENOMIC DNA]</scope>
    <source>
        <strain evidence="3 4">1101</strain>
    </source>
</reference>
<dbReference type="PANTHER" id="PTHR33495">
    <property type="entry name" value="ANTI-SIGMA FACTOR ANTAGONIST TM_1081-RELATED-RELATED"/>
    <property type="match status" value="1"/>
</dbReference>
<sequence>MALTTATARREDDVTVVTASGLLNMAAAPELRQAIHDALDAGPPRILVDLAGVEFIDSSGLGALIAGLRAARDAGGDLRIAAPGPQVVMVLQLSNLDRVLVSTPTAEAAYRD</sequence>
<keyword evidence="4" id="KW-1185">Reference proteome</keyword>
<evidence type="ECO:0000313" key="4">
    <source>
        <dbReference type="Proteomes" id="UP000503164"/>
    </source>
</evidence>
<dbReference type="InterPro" id="IPR002645">
    <property type="entry name" value="STAS_dom"/>
</dbReference>
<organism evidence="3 4">
    <name type="scientific">Clavibacter capsici</name>
    <dbReference type="NCBI Taxonomy" id="1874630"/>
    <lineage>
        <taxon>Bacteria</taxon>
        <taxon>Bacillati</taxon>
        <taxon>Actinomycetota</taxon>
        <taxon>Actinomycetes</taxon>
        <taxon>Micrococcales</taxon>
        <taxon>Microbacteriaceae</taxon>
        <taxon>Clavibacter</taxon>
    </lineage>
</organism>
<gene>
    <name evidence="3" type="ORF">GW570_13170</name>
</gene>
<evidence type="ECO:0000256" key="1">
    <source>
        <dbReference type="ARBA" id="ARBA00009013"/>
    </source>
</evidence>
<dbReference type="RefSeq" id="WP_053775346.1">
    <property type="nucleotide sequence ID" value="NZ_CP012573.1"/>
</dbReference>
<dbReference type="Proteomes" id="UP000503164">
    <property type="component" value="Chromosome"/>
</dbReference>
<dbReference type="Gene3D" id="3.30.750.24">
    <property type="entry name" value="STAS domain"/>
    <property type="match status" value="1"/>
</dbReference>
<dbReference type="GO" id="GO:0043856">
    <property type="term" value="F:anti-sigma factor antagonist activity"/>
    <property type="evidence" value="ECO:0007669"/>
    <property type="project" value="InterPro"/>
</dbReference>
<comment type="similarity">
    <text evidence="1 2">Belongs to the anti-sigma-factor antagonist family.</text>
</comment>
<accession>A0A0M4HDF4</accession>
<evidence type="ECO:0000313" key="3">
    <source>
        <dbReference type="EMBL" id="QIS45966.1"/>
    </source>
</evidence>
<dbReference type="PANTHER" id="PTHR33495:SF2">
    <property type="entry name" value="ANTI-SIGMA FACTOR ANTAGONIST TM_1081-RELATED"/>
    <property type="match status" value="1"/>
</dbReference>
<dbReference type="KEGG" id="ccap:AES38_13175"/>
<name>A0A0M4HDF4_9MICO</name>
<proteinExistence type="inferred from homology"/>
<dbReference type="PROSITE" id="PS50801">
    <property type="entry name" value="STAS"/>
    <property type="match status" value="1"/>
</dbReference>
<dbReference type="NCBIfam" id="TIGR00377">
    <property type="entry name" value="ant_ant_sig"/>
    <property type="match status" value="1"/>
</dbReference>
<dbReference type="AlphaFoldDB" id="A0A0M4HDF4"/>
<dbReference type="InterPro" id="IPR036513">
    <property type="entry name" value="STAS_dom_sf"/>
</dbReference>
<protein>
    <recommendedName>
        <fullName evidence="2">Anti-sigma factor antagonist</fullName>
    </recommendedName>
</protein>
<dbReference type="SUPFAM" id="SSF52091">
    <property type="entry name" value="SpoIIaa-like"/>
    <property type="match status" value="1"/>
</dbReference>
<dbReference type="CDD" id="cd07043">
    <property type="entry name" value="STAS_anti-anti-sigma_factors"/>
    <property type="match status" value="1"/>
</dbReference>